<reference evidence="3 4" key="1">
    <citation type="submission" date="2016-07" db="EMBL/GenBank/DDBJ databases">
        <title>Characterization of isolates of Eisenbergiella tayi derived from blood cultures, using whole genome sequencing.</title>
        <authorList>
            <person name="Burdz T."/>
            <person name="Wiebe D."/>
            <person name="Huynh C."/>
            <person name="Bernard K."/>
        </authorList>
    </citation>
    <scope>NUCLEOTIDE SEQUENCE [LARGE SCALE GENOMIC DNA]</scope>
    <source>
        <strain evidence="3 4">NML 120489</strain>
    </source>
</reference>
<dbReference type="NCBIfam" id="TIGR00252">
    <property type="entry name" value="YraN family protein"/>
    <property type="match status" value="1"/>
</dbReference>
<dbReference type="InterPro" id="IPR011856">
    <property type="entry name" value="tRNA_endonuc-like_dom_sf"/>
</dbReference>
<sequence>MNKRKLGESYEEAASLYLQKKGVRIAERNFRCRQGEVDLIGWDGEYLVFFEVKYRKNKNAGYPEESVGTGKQKKICGVADYYLYQRRLGESIPVRFDVVAICGECVNWYQNAFDYIRRY</sequence>
<proteinExistence type="inferred from homology"/>
<evidence type="ECO:0000256" key="1">
    <source>
        <dbReference type="ARBA" id="ARBA00006738"/>
    </source>
</evidence>
<name>A0A1E3A0C5_9FIRM</name>
<organism evidence="3 4">
    <name type="scientific">Eisenbergiella tayi</name>
    <dbReference type="NCBI Taxonomy" id="1432052"/>
    <lineage>
        <taxon>Bacteria</taxon>
        <taxon>Bacillati</taxon>
        <taxon>Bacillota</taxon>
        <taxon>Clostridia</taxon>
        <taxon>Lachnospirales</taxon>
        <taxon>Lachnospiraceae</taxon>
        <taxon>Eisenbergiella</taxon>
    </lineage>
</organism>
<gene>
    <name evidence="3" type="ORF">BEH84_06343</name>
</gene>
<dbReference type="RefSeq" id="WP_069159532.1">
    <property type="nucleotide sequence ID" value="NZ_DBFYTC010000109.1"/>
</dbReference>
<dbReference type="PANTHER" id="PTHR34039">
    <property type="entry name" value="UPF0102 PROTEIN YRAN"/>
    <property type="match status" value="1"/>
</dbReference>
<dbReference type="GO" id="GO:0003676">
    <property type="term" value="F:nucleic acid binding"/>
    <property type="evidence" value="ECO:0007669"/>
    <property type="project" value="InterPro"/>
</dbReference>
<dbReference type="CDD" id="cd20736">
    <property type="entry name" value="PoNe_Nuclease"/>
    <property type="match status" value="1"/>
</dbReference>
<dbReference type="Proteomes" id="UP000095003">
    <property type="component" value="Unassembled WGS sequence"/>
</dbReference>
<dbReference type="EMBL" id="MCGI01000010">
    <property type="protein sequence ID" value="ODM02200.1"/>
    <property type="molecule type" value="Genomic_DNA"/>
</dbReference>
<accession>A0A1E3A0C5</accession>
<comment type="similarity">
    <text evidence="1 2">Belongs to the UPF0102 family.</text>
</comment>
<protein>
    <recommendedName>
        <fullName evidence="2">UPF0102 protein BEH84_06343</fullName>
    </recommendedName>
</protein>
<dbReference type="Gene3D" id="3.40.1350.10">
    <property type="match status" value="1"/>
</dbReference>
<dbReference type="HAMAP" id="MF_00048">
    <property type="entry name" value="UPF0102"/>
    <property type="match status" value="1"/>
</dbReference>
<comment type="caution">
    <text evidence="3">The sequence shown here is derived from an EMBL/GenBank/DDBJ whole genome shotgun (WGS) entry which is preliminary data.</text>
</comment>
<dbReference type="InterPro" id="IPR011335">
    <property type="entry name" value="Restrct_endonuc-II-like"/>
</dbReference>
<dbReference type="NCBIfam" id="NF009150">
    <property type="entry name" value="PRK12497.1-3"/>
    <property type="match status" value="1"/>
</dbReference>
<dbReference type="PANTHER" id="PTHR34039:SF1">
    <property type="entry name" value="UPF0102 PROTEIN YRAN"/>
    <property type="match status" value="1"/>
</dbReference>
<dbReference type="SUPFAM" id="SSF52980">
    <property type="entry name" value="Restriction endonuclease-like"/>
    <property type="match status" value="1"/>
</dbReference>
<dbReference type="GeneID" id="93304290"/>
<evidence type="ECO:0000313" key="3">
    <source>
        <dbReference type="EMBL" id="ODM02200.1"/>
    </source>
</evidence>
<evidence type="ECO:0000313" key="4">
    <source>
        <dbReference type="Proteomes" id="UP000095003"/>
    </source>
</evidence>
<dbReference type="InterPro" id="IPR003509">
    <property type="entry name" value="UPF0102_YraN-like"/>
</dbReference>
<evidence type="ECO:0000256" key="2">
    <source>
        <dbReference type="HAMAP-Rule" id="MF_00048"/>
    </source>
</evidence>
<dbReference type="AlphaFoldDB" id="A0A1E3A0C5"/>
<dbReference type="Pfam" id="PF02021">
    <property type="entry name" value="UPF0102"/>
    <property type="match status" value="1"/>
</dbReference>